<gene>
    <name evidence="1" type="ORF">K5L94_10910</name>
</gene>
<name>A0ABY7Y715_9GAMM</name>
<proteinExistence type="predicted"/>
<keyword evidence="2" id="KW-1185">Reference proteome</keyword>
<evidence type="ECO:0000313" key="1">
    <source>
        <dbReference type="EMBL" id="WDM65749.1"/>
    </source>
</evidence>
<protein>
    <submittedName>
        <fullName evidence="1">Uncharacterized protein</fullName>
    </submittedName>
</protein>
<accession>A0ABY7Y715</accession>
<organism evidence="1 2">
    <name type="scientific">Stenotrophomonas forensis</name>
    <dbReference type="NCBI Taxonomy" id="2871169"/>
    <lineage>
        <taxon>Bacteria</taxon>
        <taxon>Pseudomonadati</taxon>
        <taxon>Pseudomonadota</taxon>
        <taxon>Gammaproteobacteria</taxon>
        <taxon>Lysobacterales</taxon>
        <taxon>Lysobacteraceae</taxon>
        <taxon>Stenotrophomonas</taxon>
        <taxon>Stenotrophomonas maltophilia group</taxon>
    </lineage>
</organism>
<dbReference type="EMBL" id="CP082270">
    <property type="protein sequence ID" value="WDM65749.1"/>
    <property type="molecule type" value="Genomic_DNA"/>
</dbReference>
<reference evidence="1 2" key="1">
    <citation type="submission" date="2021-08" db="EMBL/GenBank/DDBJ databases">
        <title>Stenotrophomonas forensis sp. nov., isolated from contaminated viral transport media.</title>
        <authorList>
            <person name="Nguyen S.V."/>
            <person name="Edwards D."/>
            <person name="Scott S."/>
            <person name="Doss J."/>
            <person name="Merid S."/>
            <person name="Zelaya E."/>
            <person name="Maza C."/>
            <person name="Mann M."/>
            <person name="Hamilton B."/>
            <person name="Blackwell R."/>
            <person name="Tran A."/>
            <person name="Hauser J."/>
        </authorList>
    </citation>
    <scope>NUCLEOTIDE SEQUENCE [LARGE SCALE GENOMIC DNA]</scope>
    <source>
        <strain evidence="1 2">DFS-20110405</strain>
    </source>
</reference>
<dbReference type="RefSeq" id="WP_197586663.1">
    <property type="nucleotide sequence ID" value="NZ_CP082270.1"/>
</dbReference>
<dbReference type="Proteomes" id="UP001216828">
    <property type="component" value="Chromosome"/>
</dbReference>
<evidence type="ECO:0000313" key="2">
    <source>
        <dbReference type="Proteomes" id="UP001216828"/>
    </source>
</evidence>
<sequence length="343" mass="37617">MEHICTAMEGHNELLNYAAHALEEMNVLIPRIKGSMPGIRQAHEAIASYLHRSVKFLLPNCAEMIDLRELRQVHVDMARPPFEVMALEAAWILPDGLPGHKGAGHAAPRRIALCLNMNREVAAAFPATECFLDEPAGGVVVIPIYWQADAAAWKVPLGGVFLPHQNPLSLYRPEEASLPTRLVNAPVEAMASGKPLQQFRVAPFALLPEWHAWAVEQQGSAAVKAQIVQDCRDEVAMLLQTCCVLNCANVASVERPASVALNKRRMRRGKQPFFSYRVFEVDGATAASDGTGPGGGAAGPRTHVRRGHIRRLKEKLVWVRAAIVNAGSPDGLLHKSYRLRQPQ</sequence>